<evidence type="ECO:0000313" key="5">
    <source>
        <dbReference type="EMBL" id="CAE7260662.1"/>
    </source>
</evidence>
<dbReference type="OrthoDB" id="431461at2759"/>
<accession>A0A812M841</accession>
<dbReference type="GO" id="GO:0032259">
    <property type="term" value="P:methylation"/>
    <property type="evidence" value="ECO:0007669"/>
    <property type="project" value="UniProtKB-KW"/>
</dbReference>
<dbReference type="PANTHER" id="PTHR46098">
    <property type="entry name" value="TRNA (CYTOSINE(38)-C(5))-METHYLTRANSFERASE"/>
    <property type="match status" value="1"/>
</dbReference>
<protein>
    <submittedName>
        <fullName evidence="5">XorIIM protein</fullName>
    </submittedName>
</protein>
<keyword evidence="3" id="KW-0949">S-adenosyl-L-methionine</keyword>
<feature type="region of interest" description="Disordered" evidence="4">
    <location>
        <begin position="447"/>
        <end position="466"/>
    </location>
</feature>
<feature type="compositionally biased region" description="Basic residues" evidence="4">
    <location>
        <begin position="455"/>
        <end position="466"/>
    </location>
</feature>
<sequence length="534" mass="59741">MSDQQRRRFGILRSAVLRARKTWLEKSELPGHTWPEGRVFTCATDCSGLEAPLFGMKLLGLQFRQWWGSDIDENARRWIRAQGMCPLLFHNAIERRLPEHVEPCCLDGYWLGFPCQPFSAASVRARGFQDKRTEVLRAGLRAMMHARPFWAVLENVKGIVRARHQKGFKKMLTQEGITDHYAVAIARICPHANLREPIRRPRVFFLCTRKDCALTDDQNLVKELLQNVCAEVQGSLPPAELEDYLREVVKKEDVGRENKGKQGAPTEKKWVEQHGQVREQLGLPYLSDMTELSRKANHLPGLTLRQQSLVEIKTHGLQKHDYPVILDVSQSLGRAPMLSGVCPCLTRGAQPVMISGDGRGRLLSSHECLALMGFPLSMTTMPTSVGDAALHALAGNSMHITSIALATMLAISLVNWEATGRGDAPPVLRRLSCKTKVTTPLQQVTREVESSGSMGKKKQRIAGRPKIKRRLSDIFSRVPASCAVRKPRPRRAQHISSTPERRSSASSASIRARTPGKAVAAKQPKRRLSDIYES</sequence>
<dbReference type="SUPFAM" id="SSF53335">
    <property type="entry name" value="S-adenosyl-L-methionine-dependent methyltransferases"/>
    <property type="match status" value="1"/>
</dbReference>
<evidence type="ECO:0000256" key="4">
    <source>
        <dbReference type="SAM" id="MobiDB-lite"/>
    </source>
</evidence>
<evidence type="ECO:0000256" key="2">
    <source>
        <dbReference type="ARBA" id="ARBA00022679"/>
    </source>
</evidence>
<dbReference type="InterPro" id="IPR029063">
    <property type="entry name" value="SAM-dependent_MTases_sf"/>
</dbReference>
<reference evidence="5" key="1">
    <citation type="submission" date="2021-02" db="EMBL/GenBank/DDBJ databases">
        <authorList>
            <person name="Dougan E. K."/>
            <person name="Rhodes N."/>
            <person name="Thang M."/>
            <person name="Chan C."/>
        </authorList>
    </citation>
    <scope>NUCLEOTIDE SEQUENCE</scope>
</reference>
<dbReference type="AlphaFoldDB" id="A0A812M841"/>
<gene>
    <name evidence="5" type="primary">xorIIM</name>
    <name evidence="5" type="ORF">SNAT2548_LOCUS13627</name>
</gene>
<organism evidence="5 6">
    <name type="scientific">Symbiodinium natans</name>
    <dbReference type="NCBI Taxonomy" id="878477"/>
    <lineage>
        <taxon>Eukaryota</taxon>
        <taxon>Sar</taxon>
        <taxon>Alveolata</taxon>
        <taxon>Dinophyceae</taxon>
        <taxon>Suessiales</taxon>
        <taxon>Symbiodiniaceae</taxon>
        <taxon>Symbiodinium</taxon>
    </lineage>
</organism>
<dbReference type="Proteomes" id="UP000604046">
    <property type="component" value="Unassembled WGS sequence"/>
</dbReference>
<proteinExistence type="predicted"/>
<dbReference type="GO" id="GO:0008168">
    <property type="term" value="F:methyltransferase activity"/>
    <property type="evidence" value="ECO:0007669"/>
    <property type="project" value="UniProtKB-KW"/>
</dbReference>
<keyword evidence="2" id="KW-0808">Transferase</keyword>
<dbReference type="Pfam" id="PF00145">
    <property type="entry name" value="DNA_methylase"/>
    <property type="match status" value="1"/>
</dbReference>
<dbReference type="PANTHER" id="PTHR46098:SF1">
    <property type="entry name" value="TRNA (CYTOSINE(38)-C(5))-METHYLTRANSFERASE"/>
    <property type="match status" value="1"/>
</dbReference>
<evidence type="ECO:0000256" key="3">
    <source>
        <dbReference type="ARBA" id="ARBA00022691"/>
    </source>
</evidence>
<keyword evidence="1" id="KW-0489">Methyltransferase</keyword>
<dbReference type="Gene3D" id="3.40.50.150">
    <property type="entry name" value="Vaccinia Virus protein VP39"/>
    <property type="match status" value="1"/>
</dbReference>
<dbReference type="EMBL" id="CAJNDS010001447">
    <property type="protein sequence ID" value="CAE7260662.1"/>
    <property type="molecule type" value="Genomic_DNA"/>
</dbReference>
<dbReference type="InterPro" id="IPR050750">
    <property type="entry name" value="C5-MTase"/>
</dbReference>
<evidence type="ECO:0000313" key="6">
    <source>
        <dbReference type="Proteomes" id="UP000604046"/>
    </source>
</evidence>
<comment type="caution">
    <text evidence="5">The sequence shown here is derived from an EMBL/GenBank/DDBJ whole genome shotgun (WGS) entry which is preliminary data.</text>
</comment>
<feature type="region of interest" description="Disordered" evidence="4">
    <location>
        <begin position="482"/>
        <end position="534"/>
    </location>
</feature>
<feature type="compositionally biased region" description="Low complexity" evidence="4">
    <location>
        <begin position="504"/>
        <end position="515"/>
    </location>
</feature>
<name>A0A812M841_9DINO</name>
<dbReference type="InterPro" id="IPR001525">
    <property type="entry name" value="C5_MeTfrase"/>
</dbReference>
<keyword evidence="6" id="KW-1185">Reference proteome</keyword>
<evidence type="ECO:0000256" key="1">
    <source>
        <dbReference type="ARBA" id="ARBA00022603"/>
    </source>
</evidence>